<keyword evidence="1" id="KW-1133">Transmembrane helix</keyword>
<dbReference type="EMBL" id="MU151964">
    <property type="protein sequence ID" value="KAF9441300.1"/>
    <property type="molecule type" value="Genomic_DNA"/>
</dbReference>
<keyword evidence="1" id="KW-0812">Transmembrane</keyword>
<feature type="transmembrane region" description="Helical" evidence="1">
    <location>
        <begin position="28"/>
        <end position="49"/>
    </location>
</feature>
<organism evidence="3 4">
    <name type="scientific">Macrolepiota fuliginosa MF-IS2</name>
    <dbReference type="NCBI Taxonomy" id="1400762"/>
    <lineage>
        <taxon>Eukaryota</taxon>
        <taxon>Fungi</taxon>
        <taxon>Dikarya</taxon>
        <taxon>Basidiomycota</taxon>
        <taxon>Agaricomycotina</taxon>
        <taxon>Agaricomycetes</taxon>
        <taxon>Agaricomycetidae</taxon>
        <taxon>Agaricales</taxon>
        <taxon>Agaricineae</taxon>
        <taxon>Agaricaceae</taxon>
        <taxon>Macrolepiota</taxon>
    </lineage>
</organism>
<dbReference type="OrthoDB" id="3251775at2759"/>
<dbReference type="AlphaFoldDB" id="A0A9P5WZP3"/>
<evidence type="ECO:0000256" key="1">
    <source>
        <dbReference type="SAM" id="Phobius"/>
    </source>
</evidence>
<dbReference type="Pfam" id="PF20151">
    <property type="entry name" value="DUF6533"/>
    <property type="match status" value="1"/>
</dbReference>
<evidence type="ECO:0000313" key="4">
    <source>
        <dbReference type="Proteomes" id="UP000807342"/>
    </source>
</evidence>
<sequence>MLQVLEWLLTFEMEVSFIWPAPWTTMKVLYLLGRYMPFIDVTLAVFFMFSDGLSVETCGVLYQCVAWMFFCGVAIASLIFTLRTWAVFGGWPRVGLGLLIFYISTWIVAAVPFGLYLQTVTCGYPKVAYPMFADNLFVVIDVHGIYWSNAALDSYPRSVSLSGTNSNLVRVVYHDGILYYIYMFIISLLNFLVVFKFSNEHVDLLLTMERVLQSVLACRVVLHIRQEAQKTVYVRTLPDT</sequence>
<dbReference type="Proteomes" id="UP000807342">
    <property type="component" value="Unassembled WGS sequence"/>
</dbReference>
<keyword evidence="1" id="KW-0472">Membrane</keyword>
<evidence type="ECO:0000313" key="3">
    <source>
        <dbReference type="EMBL" id="KAF9441300.1"/>
    </source>
</evidence>
<accession>A0A9P5WZP3</accession>
<dbReference type="InterPro" id="IPR045340">
    <property type="entry name" value="DUF6533"/>
</dbReference>
<protein>
    <recommendedName>
        <fullName evidence="2">DUF6533 domain-containing protein</fullName>
    </recommendedName>
</protein>
<gene>
    <name evidence="3" type="ORF">P691DRAFT_766460</name>
</gene>
<feature type="transmembrane region" description="Helical" evidence="1">
    <location>
        <begin position="61"/>
        <end position="82"/>
    </location>
</feature>
<reference evidence="3" key="1">
    <citation type="submission" date="2020-11" db="EMBL/GenBank/DDBJ databases">
        <authorList>
            <consortium name="DOE Joint Genome Institute"/>
            <person name="Ahrendt S."/>
            <person name="Riley R."/>
            <person name="Andreopoulos W."/>
            <person name="Labutti K."/>
            <person name="Pangilinan J."/>
            <person name="Ruiz-Duenas F.J."/>
            <person name="Barrasa J.M."/>
            <person name="Sanchez-Garcia M."/>
            <person name="Camarero S."/>
            <person name="Miyauchi S."/>
            <person name="Serrano A."/>
            <person name="Linde D."/>
            <person name="Babiker R."/>
            <person name="Drula E."/>
            <person name="Ayuso-Fernandez I."/>
            <person name="Pacheco R."/>
            <person name="Padilla G."/>
            <person name="Ferreira P."/>
            <person name="Barriuso J."/>
            <person name="Kellner H."/>
            <person name="Castanera R."/>
            <person name="Alfaro M."/>
            <person name="Ramirez L."/>
            <person name="Pisabarro A.G."/>
            <person name="Kuo A."/>
            <person name="Tritt A."/>
            <person name="Lipzen A."/>
            <person name="He G."/>
            <person name="Yan M."/>
            <person name="Ng V."/>
            <person name="Cullen D."/>
            <person name="Martin F."/>
            <person name="Rosso M.-N."/>
            <person name="Henrissat B."/>
            <person name="Hibbett D."/>
            <person name="Martinez A.T."/>
            <person name="Grigoriev I.V."/>
        </authorList>
    </citation>
    <scope>NUCLEOTIDE SEQUENCE</scope>
    <source>
        <strain evidence="3">MF-IS2</strain>
    </source>
</reference>
<comment type="caution">
    <text evidence="3">The sequence shown here is derived from an EMBL/GenBank/DDBJ whole genome shotgun (WGS) entry which is preliminary data.</text>
</comment>
<proteinExistence type="predicted"/>
<evidence type="ECO:0000259" key="2">
    <source>
        <dbReference type="Pfam" id="PF20151"/>
    </source>
</evidence>
<name>A0A9P5WZP3_9AGAR</name>
<feature type="domain" description="DUF6533" evidence="2">
    <location>
        <begin position="4"/>
        <end position="39"/>
    </location>
</feature>
<keyword evidence="4" id="KW-1185">Reference proteome</keyword>
<feature type="transmembrane region" description="Helical" evidence="1">
    <location>
        <begin position="177"/>
        <end position="195"/>
    </location>
</feature>
<feature type="transmembrane region" description="Helical" evidence="1">
    <location>
        <begin position="94"/>
        <end position="115"/>
    </location>
</feature>